<protein>
    <recommendedName>
        <fullName evidence="1">Glycosyl transferase CAP10 domain-containing protein</fullName>
    </recommendedName>
</protein>
<dbReference type="EMBL" id="KK920067">
    <property type="protein sequence ID" value="KDP20169.1"/>
    <property type="molecule type" value="Genomic_DNA"/>
</dbReference>
<feature type="domain" description="Glycosyl transferase CAP10" evidence="1">
    <location>
        <begin position="41"/>
        <end position="171"/>
    </location>
</feature>
<dbReference type="AlphaFoldDB" id="A0A067JL17"/>
<dbReference type="Proteomes" id="UP000027138">
    <property type="component" value="Unassembled WGS sequence"/>
</dbReference>
<proteinExistence type="predicted"/>
<sequence>MTTTRGPLQMNSFVSNILKRPQPKCTNNSMSTNCITNYQSSTATCPDHFRWIHEDLRPWKSSGISKEMVEKAKESADFRLVIVNGKIYVEKYNDAFQTRDVFTIWGFLQLLMFYPGKVPDLELMFNCGDRPQIYRNDYQGSNATSLPVMFQYCGTRGAPVVLFPDWSFWGW</sequence>
<dbReference type="PANTHER" id="PTHR12203:SF74">
    <property type="entry name" value="GLYCOSYLTRANSFERASE"/>
    <property type="match status" value="1"/>
</dbReference>
<evidence type="ECO:0000313" key="3">
    <source>
        <dbReference type="Proteomes" id="UP000027138"/>
    </source>
</evidence>
<organism evidence="2 3">
    <name type="scientific">Jatropha curcas</name>
    <name type="common">Barbados nut</name>
    <dbReference type="NCBI Taxonomy" id="180498"/>
    <lineage>
        <taxon>Eukaryota</taxon>
        <taxon>Viridiplantae</taxon>
        <taxon>Streptophyta</taxon>
        <taxon>Embryophyta</taxon>
        <taxon>Tracheophyta</taxon>
        <taxon>Spermatophyta</taxon>
        <taxon>Magnoliopsida</taxon>
        <taxon>eudicotyledons</taxon>
        <taxon>Gunneridae</taxon>
        <taxon>Pentapetalae</taxon>
        <taxon>rosids</taxon>
        <taxon>fabids</taxon>
        <taxon>Malpighiales</taxon>
        <taxon>Euphorbiaceae</taxon>
        <taxon>Crotonoideae</taxon>
        <taxon>Jatropheae</taxon>
        <taxon>Jatropha</taxon>
    </lineage>
</organism>
<dbReference type="OrthoDB" id="202415at2759"/>
<dbReference type="STRING" id="180498.A0A067JL17"/>
<dbReference type="InterPro" id="IPR006598">
    <property type="entry name" value="CAP10"/>
</dbReference>
<evidence type="ECO:0000313" key="2">
    <source>
        <dbReference type="EMBL" id="KDP20169.1"/>
    </source>
</evidence>
<dbReference type="Pfam" id="PF05686">
    <property type="entry name" value="Glyco_transf_90"/>
    <property type="match status" value="1"/>
</dbReference>
<accession>A0A067JL17</accession>
<keyword evidence="3" id="KW-1185">Reference proteome</keyword>
<reference evidence="2 3" key="1">
    <citation type="journal article" date="2014" name="PLoS ONE">
        <title>Global Analysis of Gene Expression Profiles in Physic Nut (Jatropha curcas L.) Seedlings Exposed to Salt Stress.</title>
        <authorList>
            <person name="Zhang L."/>
            <person name="Zhang C."/>
            <person name="Wu P."/>
            <person name="Chen Y."/>
            <person name="Li M."/>
            <person name="Jiang H."/>
            <person name="Wu G."/>
        </authorList>
    </citation>
    <scope>NUCLEOTIDE SEQUENCE [LARGE SCALE GENOMIC DNA]</scope>
    <source>
        <strain evidence="3">cv. GZQX0401</strain>
        <tissue evidence="2">Young leaves</tissue>
    </source>
</reference>
<evidence type="ECO:0000259" key="1">
    <source>
        <dbReference type="Pfam" id="PF05686"/>
    </source>
</evidence>
<dbReference type="PANTHER" id="PTHR12203">
    <property type="entry name" value="KDEL LYS-ASP-GLU-LEU CONTAINING - RELATED"/>
    <property type="match status" value="1"/>
</dbReference>
<name>A0A067JL17_JATCU</name>
<dbReference type="InterPro" id="IPR051091">
    <property type="entry name" value="O-Glucosyltr/Glycosyltrsf_90"/>
</dbReference>
<gene>
    <name evidence="2" type="ORF">JCGZ_00018</name>
</gene>